<feature type="domain" description="Fibrinogen C-terminal" evidence="2">
    <location>
        <begin position="125"/>
        <end position="251"/>
    </location>
</feature>
<dbReference type="InterPro" id="IPR050373">
    <property type="entry name" value="Fibrinogen_C-term_domain"/>
</dbReference>
<dbReference type="InterPro" id="IPR014716">
    <property type="entry name" value="Fibrinogen_a/b/g_C_1"/>
</dbReference>
<evidence type="ECO:0000313" key="4">
    <source>
        <dbReference type="Proteomes" id="UP000596742"/>
    </source>
</evidence>
<dbReference type="PANTHER" id="PTHR19143">
    <property type="entry name" value="FIBRINOGEN/TENASCIN/ANGIOPOEITIN"/>
    <property type="match status" value="1"/>
</dbReference>
<gene>
    <name evidence="3" type="ORF">MGAL_10B076718</name>
</gene>
<dbReference type="SUPFAM" id="SSF56496">
    <property type="entry name" value="Fibrinogen C-terminal domain-like"/>
    <property type="match status" value="1"/>
</dbReference>
<evidence type="ECO:0000313" key="3">
    <source>
        <dbReference type="EMBL" id="VDI40923.1"/>
    </source>
</evidence>
<dbReference type="InterPro" id="IPR002181">
    <property type="entry name" value="Fibrinogen_a/b/g_C_dom"/>
</dbReference>
<organism evidence="3 4">
    <name type="scientific">Mytilus galloprovincialis</name>
    <name type="common">Mediterranean mussel</name>
    <dbReference type="NCBI Taxonomy" id="29158"/>
    <lineage>
        <taxon>Eukaryota</taxon>
        <taxon>Metazoa</taxon>
        <taxon>Spiralia</taxon>
        <taxon>Lophotrochozoa</taxon>
        <taxon>Mollusca</taxon>
        <taxon>Bivalvia</taxon>
        <taxon>Autobranchia</taxon>
        <taxon>Pteriomorphia</taxon>
        <taxon>Mytilida</taxon>
        <taxon>Mytiloidea</taxon>
        <taxon>Mytilidae</taxon>
        <taxon>Mytilinae</taxon>
        <taxon>Mytilus</taxon>
    </lineage>
</organism>
<protein>
    <recommendedName>
        <fullName evidence="2">Fibrinogen C-terminal domain-containing protein</fullName>
    </recommendedName>
</protein>
<dbReference type="Proteomes" id="UP000596742">
    <property type="component" value="Unassembled WGS sequence"/>
</dbReference>
<dbReference type="AlphaFoldDB" id="A0A8B6EWI0"/>
<dbReference type="EMBL" id="UYJE01005854">
    <property type="protein sequence ID" value="VDI40923.1"/>
    <property type="molecule type" value="Genomic_DNA"/>
</dbReference>
<feature type="signal peptide" evidence="1">
    <location>
        <begin position="1"/>
        <end position="23"/>
    </location>
</feature>
<dbReference type="PROSITE" id="PS51406">
    <property type="entry name" value="FIBRINOGEN_C_2"/>
    <property type="match status" value="1"/>
</dbReference>
<keyword evidence="1" id="KW-0732">Signal</keyword>
<accession>A0A8B6EWI0</accession>
<dbReference type="SMART" id="SM00186">
    <property type="entry name" value="FBG"/>
    <property type="match status" value="1"/>
</dbReference>
<dbReference type="InterPro" id="IPR036056">
    <property type="entry name" value="Fibrinogen-like_C"/>
</dbReference>
<reference evidence="3" key="1">
    <citation type="submission" date="2018-11" db="EMBL/GenBank/DDBJ databases">
        <authorList>
            <person name="Alioto T."/>
            <person name="Alioto T."/>
        </authorList>
    </citation>
    <scope>NUCLEOTIDE SEQUENCE</scope>
</reference>
<dbReference type="Gene3D" id="3.90.215.10">
    <property type="entry name" value="Gamma Fibrinogen, chain A, domain 1"/>
    <property type="match status" value="1"/>
</dbReference>
<sequence>MQKEIILCIFLTLIFLNIQNVNSRYRRRSKTWQRRHRAMGQQPNVQGQKPYMGPGQPFQSNPNLAVIDHPVKPTTTPKPPSSTVDGEGLVCMTTADCEVGCCFNTTGQLLDTTTYGAGGPQEGRGNKYTHTLTSSGKYELSVDMVDTSGKHFYANYGTFHIGDMWSKYKLTVSSYSGNAGNALLNHNGMKFTTVTVDQDNDTYHKNCAIERGGSWWYYACTACDLTRSGIHKPRWGSVGTVVKSVMMIRQT</sequence>
<feature type="chain" id="PRO_5032338157" description="Fibrinogen C-terminal domain-containing protein" evidence="1">
    <location>
        <begin position="24"/>
        <end position="251"/>
    </location>
</feature>
<evidence type="ECO:0000259" key="2">
    <source>
        <dbReference type="PROSITE" id="PS51406"/>
    </source>
</evidence>
<proteinExistence type="predicted"/>
<dbReference type="OrthoDB" id="6121324at2759"/>
<dbReference type="GO" id="GO:0005615">
    <property type="term" value="C:extracellular space"/>
    <property type="evidence" value="ECO:0007669"/>
    <property type="project" value="TreeGrafter"/>
</dbReference>
<dbReference type="Pfam" id="PF00147">
    <property type="entry name" value="Fibrinogen_C"/>
    <property type="match status" value="1"/>
</dbReference>
<comment type="caution">
    <text evidence="3">The sequence shown here is derived from an EMBL/GenBank/DDBJ whole genome shotgun (WGS) entry which is preliminary data.</text>
</comment>
<name>A0A8B6EWI0_MYTGA</name>
<evidence type="ECO:0000256" key="1">
    <source>
        <dbReference type="SAM" id="SignalP"/>
    </source>
</evidence>
<keyword evidence="4" id="KW-1185">Reference proteome</keyword>